<proteinExistence type="predicted"/>
<gene>
    <name evidence="13" type="ORF">HKI87_07g48640</name>
</gene>
<evidence type="ECO:0000259" key="12">
    <source>
        <dbReference type="PROSITE" id="PS50026"/>
    </source>
</evidence>
<feature type="disulfide bond" evidence="8">
    <location>
        <begin position="88"/>
        <end position="97"/>
    </location>
</feature>
<evidence type="ECO:0000256" key="5">
    <source>
        <dbReference type="ARBA" id="ARBA00022989"/>
    </source>
</evidence>
<dbReference type="Pfam" id="PF17963">
    <property type="entry name" value="Big_9"/>
    <property type="match status" value="2"/>
</dbReference>
<evidence type="ECO:0000256" key="3">
    <source>
        <dbReference type="ARBA" id="ARBA00022729"/>
    </source>
</evidence>
<feature type="compositionally biased region" description="Pro residues" evidence="9">
    <location>
        <begin position="6170"/>
        <end position="6199"/>
    </location>
</feature>
<evidence type="ECO:0000256" key="8">
    <source>
        <dbReference type="PROSITE-ProRule" id="PRU00076"/>
    </source>
</evidence>
<organism evidence="13 14">
    <name type="scientific">Chloropicon roscoffensis</name>
    <dbReference type="NCBI Taxonomy" id="1461544"/>
    <lineage>
        <taxon>Eukaryota</taxon>
        <taxon>Viridiplantae</taxon>
        <taxon>Chlorophyta</taxon>
        <taxon>Chloropicophyceae</taxon>
        <taxon>Chloropicales</taxon>
        <taxon>Chloropicaceae</taxon>
        <taxon>Chloropicon</taxon>
    </lineage>
</organism>
<feature type="region of interest" description="Disordered" evidence="9">
    <location>
        <begin position="6167"/>
        <end position="6209"/>
    </location>
</feature>
<keyword evidence="14" id="KW-1185">Reference proteome</keyword>
<keyword evidence="2 10" id="KW-0812">Transmembrane</keyword>
<evidence type="ECO:0000313" key="14">
    <source>
        <dbReference type="Proteomes" id="UP001472866"/>
    </source>
</evidence>
<evidence type="ECO:0000256" key="4">
    <source>
        <dbReference type="ARBA" id="ARBA00022737"/>
    </source>
</evidence>
<dbReference type="Pfam" id="PF13385">
    <property type="entry name" value="Laminin_G_3"/>
    <property type="match status" value="9"/>
</dbReference>
<accession>A0AAX4PBZ7</accession>
<dbReference type="CDD" id="cd00110">
    <property type="entry name" value="LamG"/>
    <property type="match status" value="1"/>
</dbReference>
<feature type="disulfide bond" evidence="8">
    <location>
        <begin position="69"/>
        <end position="79"/>
    </location>
</feature>
<evidence type="ECO:0000256" key="7">
    <source>
        <dbReference type="ARBA" id="ARBA00023157"/>
    </source>
</evidence>
<comment type="caution">
    <text evidence="8">Lacks conserved residue(s) required for the propagation of feature annotation.</text>
</comment>
<dbReference type="GO" id="GO:0005261">
    <property type="term" value="F:monoatomic cation channel activity"/>
    <property type="evidence" value="ECO:0007669"/>
    <property type="project" value="TreeGrafter"/>
</dbReference>
<feature type="domain" description="EGF-like" evidence="12">
    <location>
        <begin position="65"/>
        <end position="98"/>
    </location>
</feature>
<dbReference type="PROSITE" id="PS50025">
    <property type="entry name" value="LAM_G_DOMAIN"/>
    <property type="match status" value="1"/>
</dbReference>
<dbReference type="InterPro" id="IPR006558">
    <property type="entry name" value="LamG-like"/>
</dbReference>
<evidence type="ECO:0000256" key="10">
    <source>
        <dbReference type="SAM" id="Phobius"/>
    </source>
</evidence>
<dbReference type="InterPro" id="IPR013783">
    <property type="entry name" value="Ig-like_fold"/>
</dbReference>
<dbReference type="EMBL" id="CP151507">
    <property type="protein sequence ID" value="WZN63316.1"/>
    <property type="molecule type" value="Genomic_DNA"/>
</dbReference>
<name>A0AAX4PBZ7_9CHLO</name>
<dbReference type="SMART" id="SM00560">
    <property type="entry name" value="LamGL"/>
    <property type="match status" value="1"/>
</dbReference>
<dbReference type="GO" id="GO:0006816">
    <property type="term" value="P:calcium ion transport"/>
    <property type="evidence" value="ECO:0007669"/>
    <property type="project" value="TreeGrafter"/>
</dbReference>
<evidence type="ECO:0000256" key="6">
    <source>
        <dbReference type="ARBA" id="ARBA00023136"/>
    </source>
</evidence>
<dbReference type="InterPro" id="IPR000742">
    <property type="entry name" value="EGF"/>
</dbReference>
<evidence type="ECO:0000256" key="1">
    <source>
        <dbReference type="ARBA" id="ARBA00004370"/>
    </source>
</evidence>
<dbReference type="Gene3D" id="2.60.120.260">
    <property type="entry name" value="Galactose-binding domain-like"/>
    <property type="match status" value="1"/>
</dbReference>
<dbReference type="PROSITE" id="PS00022">
    <property type="entry name" value="EGF_1"/>
    <property type="match status" value="1"/>
</dbReference>
<evidence type="ECO:0000256" key="2">
    <source>
        <dbReference type="ARBA" id="ARBA00022692"/>
    </source>
</evidence>
<sequence length="6265" mass="671667">MRLLTRELPPHARETQILLHTMRGLAPKAEPRRARRSALALLFAAQLLLTLAGTVAAAEQSSRLSGQGCPNECSGRGVCVQSTLQCECHAGYGGQDCGVELLSLDEESSIVKEIESLVEVDLGSAPTVVPSVLKNALIYADNIGQDTESEAWRNHIKTITPRRLLEGDTTTGAGCGFYDVFYEGCGSSAACFYGELECSADSPFYSFYDGFIPHAPTTHVNETFDETFSDENDIFGSQTLSLATSSTGESYLGLFASGRSLLVTLADLPMTSSEVTVKLRLLVDDDSFKVDSSKVTEMFSLSVSGEESAIESLVYKGYKSEVGMPNYHLEFRFDYGKELLRFKMQMHGLGSSKWGIDNLSVSSLVSNYQPVANNLEVFTSADPLDGSTPIELRGSDVECDSLAFQVTSLPRNGSLYMCECDKIWTKAIGAVDLPAHVTGPCHRVVYQPQVSTPTGDSSLYDTFTYEVVDSKGYASNPASVKVFLTNDSSVHIPVAGEEGLALSFNGMESILSLSNAFAMPLSAFTVEFRFRATGDLSSGTLMSLQGQFEVGLSESLGIFAVFQTTEGAAVVSTPAFDHNAWNHVAVSFSTEGIVMHLGGKAVSSAKNSAPLKMGTTYVTVGGKLVAGKVDQSSSFLGHIDEIKIWNASQEMSGDRDLLVYHNFNHGEDVPVLSAAYDSSPNSIDAFFGILNEDGVSSGVASQFPSYVVSSDSFGNIHTTQEDVPVDIPLHGGTTCESPPCGVTFIVSTLPLYGKIYDGDSAVYSSPHGLSGRSVRYVPDKDYSGIDVFKYQVSNGAKMSSKKGVVVNVEPVNDVPTCVSSNTAVISEGNETFINLQYIDADDDFTKVRVTRLPRKGSLFQVSDTGSRGKQISVSGTEVTSLSNLVIFSPSGLSVSGSQDGVYDDFGYEVSDLHGTSQECGVQVTLNDDVCDAKPIAGESGFALSFSGHKEVAYLGHMSNYAPDQTFHATLQFRTSYSTQSTSMTLLSAGPIEIKWNKLGLLVEVGPTTISTSESFADGHWHEIELLHQSGATSLFVDGVPQGSVSTPLGGSLNLHEPDTIRLGHTGGESIGFHGEVDEVFILDGANFLAKWHFNEGSGRSIVNSATGALHLSLGDSGIESTQPKWVPSTIPLENGLVIEDVASSPYQLSCSSSHTEDLEAVILALPDFGKLFYTEDGSSKSYEITAVPTLVSMNTVLYEPSALQCSGTGEPLQLRGTHDRFAYACAGDLVESLHGILGSSFYGTTSASMNQYLNTTKLQQKLDSVPEPELRTSSGVEFVSGLPTIPDDSVFYNAMVTGSPPSIPHFEAQYPDLLIPERPSPPPVRKVAQDALDLLVATIYPDLHSGTGGMPAIQITSVKFELDFEKANFEDTSDSMKTEFVQQVAVEIARGGNVMQDSVEILSYEAFPFKVKARVSYMAGGLDAQKNAVSLTKKLQEDPISMFTDGFSATYGDASLADISTETLTPSSLSHVDESCVPFSNVQVVDVELRDINHYPVGCVAGNCTHSFEYGTTDPLEVELPASDEDCDKLEIIITQLPQHGTINTERNATWKNIVSKRGVLAEGAPFTLYYQPEANQEHDDAFSYVISDGKVLSDENTVTFAVSSVGLATTASVTGNAGYALYFDGVDDVFRVKHSLVDVSKPITISFWLKTSSKMQNGMNVFVAPPLELKWSGIQGLQFSDGTSVVSSTQSLNDGEWHFVVATSDSSGMFALYLDGVKTETPRLESGTDNHTLDLTFGAVEVSPALGSFNGLIDEIVISNLDNAETMNKVFFEDHCSSSTLPCLDGTEEGLIGYYKLNDGLGGVAADSSSTKQNAILGYDGKIHTQPQWIASFVPLNNTLDVFEGSKAVVSLHAPGGFVTFSALPAHGHLKSGGSTVTLGSKLNTNEPITYTPHKKYYGTDSFSYASGDEAGGLSTMVHITVHPVLAFRPPTAKVGTVYVDYQSPDAVKIPLDVSKGHKLSVLRVGISYLPWHGTLYHDSLLENPVQVGDYCNASTHRHAAVYYLPTLNSQNEYDRFGFFVEDVAIEATEAKSSVVAQSSVTIYPENTYMVNSDTPIAGPAGLCLAFDGSKQYATLGSLGDYVVGGASSSYTVSFYMRTDAVVESTITLMTIGNPASAASPRLSLSRLKGISLCYGGACASSRKALNGQDWALVTCSFTEEGGKTTEIKLRIDSDQHSVRSLTQAPSILGSADSQITLGSSTAQNSYFLGEIDELKVRSQASDVQEYAWFRFNEVSGDKLVDSLSGLETGALGSDSMQQPSRVTSSCPVHRQEISVLQKSEVAVELMALSTEPAVTKMLYTLTKLPSKGSLKQLNGKAIKSVPLQISDGSLILVAPSGESGSTEFRYVVDVEGDGVVAGQSAEAVVGVKILEETEFELESTRLSFTILENSILDVDLKSVVAETDALATLTQFQYHITSLPESGQLYSDEKDAVVSANALIPSGQVTFVPAANVMGEISFGFQVSRGSSVSQEVIVTVTIQGNQAIELDKGSTIKVPRSPGIPSMDKDFTIQAWVKASNLGSTVYQLVSTAQTTAEFDLDRAQERLETPVAWPISLTKVNNYSFDISRWNHVSFVSSISKKSLFIDGVLVGLSANFPEASNAEDDSIIIGSSQNSRFLLDEVQMYDRGLEQHEVVRSMNSKYGLEAVGKDVAFYHSDPTPSKFSHLTFDSDSMPFWDDAAGLSASIQGNYNISKLHIPTSVSAIRSKEDGLWNAVDSHGNLDPTVGSGYALAFDGIDDSLFDQIENPVQHEGIKIELYVKTPGSAGYNMALGTFGNIAVGWTKNGGLGLQVPCAEFVCRVNSHLNLDDNVWHHVTVTAKYVKAMINYPKVVADRVDVSLKVVKNFATSRVFDNFDVWGSNAVLLGSNGSQAQAKNFKGVLDQVIISNAITESAYRVFNFDTGSEHEGARVDGSPKYIFSSAPITYSAISTLEDQAVFINLMAHDVDSDTLKLYLRSAEGGTVLDLSGKKLGFCDMGRSIQVDEGLCSEALVENFTIMYVPFKDVHGIFKVQYILDDGYSSANFSIEVEVIPVNDLPVLPGEQTIDLSDLPPEARTSDGLGYIFGPDVLSFGGDADADLLMYRVDMAPGHGTLFEYSATCALEPKPGLCKTLGQGGMFASHTGVIYVPDTQSSHSSAGVSDEFSYSVTDGNTGACVGSCLGSDPYYSPASHVALENIVPPLLEHNIGHAIDVERDGLYEIVLSSNRYMAGEMALEFYTQTTAAPVNNLILAQGWSGTDPAFEIKVARSGLVSISVEAGLPSHNAGVYLNDGVWHHVLISRDSSNSYSFLLDGQLIYAGKGDDKDSEVEIDRFVLLDGMAGKIDEVRIWNTSSPTSNNGQEDGLVAYMPLDIFVTENDYALVRDDSAEGAVVAKCFKCVQVASSDRLPHAIELTLQAQRGSSVDIGLPGSGAHFIVTRLPQDASIFDTNAQTVEEVRDVPYLLSGSSLRLQPDAKGATQVRMLQYITSDASDVKSAAQSGVLKSMTVNIVPLPSPPTHGGAPNEYNASARIGDSVVIPLKFFDEDLPHDKIEIIITTVPERGALFQMVGGIAHDIQAMQPLNYTVDGTLATAPVIFATEATESAGQTVSFGYLAIDSNGLQSEERIMSITLLSAFEQEGTLPLFAAGNVFSETGSSLEQPNLPVPPPVVKDDIHVDLAVTSLNSTAEIEIECISAITPDVLELIVTSNPERGKLVMGDGTVVSSPGTKVNKGSDAKATLYYTPDTTEAGEISFGYVAFDGSRTSEEAHVTIAMTNASAVIYSTVNVTEAYWKYVQVGASSNVVQITELPATGKVHQVTEDGLMGELIEFVPCEVTNSDNVVLAWLDPEAADSRNYWPLEMEWAEVVSNENGVGATGHITFNVEQVNSSPRLEASVQEAHVSAGDSDTVILLKSSDSEGDELVYIITEVPELGYLTTMSRMSTLPLQVGDRLTGVTSILYDASMVSGNHVAQFAYTVEDGNAAAHIPETKVILRIADSKSVSFPHVAGDAGYALRFKGEGSHLRATIQSSAFNEFTFGMWVNSQNAFSSTRQVMLAEIPGVFELNVTRIGNLVLKIYDSSGSSTILKEALEGAPINDKSWHFISVALEHRMLKEDNIATVKVYVDGTEAASQVVFLNSLVQDPSELIIGSHFTGMVDEVLLWSTFMSPTHSIPGSSFQWSFAGTEPLTGGEDGLLLYYRFNDVDQSVMSSLSSLGTAESTNPFGAQEISIPDATGRSTMILSGVSFLPSSVPVGDYIELEEGAEAKYVLQGSAATVSITTLPKMGTLFLGGSVVSTGNSVFARSSVPAQSDFEVTYIPNSNAAGFDSFGYTSGTSSEALVSVNVKPLNDPPRITFRSTNLSMNSIAEDLEIKLAGTDGDGGTPTPVICALPLHGTLYQYDGKLISSVPTDVFDVEGRVLYTPPVNDHFGGQDEFAFMLSDGVLQSNEIPVSISLDYDQAKQIKSGDGLDFTSIGVNQSNSYTVEFWIKSTNGAGQRRRLAEYKFSAENNLGQTYVDFTTGDDVGSMLQAAEVVMGNSMKKPIDTMDSSWHHIATTFDGRTGMKKVYVDGALDLSQSISLATHSQSARIGAKTYVTGILSEYFDSSQSFAADFTGYMDDLAVWSFAKDVRQIRDSMTNGVKSGDGGLLYYNDFQGEQSAESLSVPIAGKGGFALQTSLGKYLQLDGALYDLSGGFSVSVWFKTSSSNLEYTCLICRGSLLGEWANSGMWSLQWSKDGLGFHIMAYSGVNPVIVSASTGKFFNDGGWHHAIATFNSATGDMKIYVDGYGAANVAEIFTSSVQPVTIGVDGGASDIYATSYHGLIEELAFWSKGLSEEEVTSLLADTLSLPALPYLINYYTFNQVSGGVIFSDAGGPQIPYSDPDMIVESTLPLDFIVPEVEDLAFIDLHAFSEIGERLEYVILTLPSHGHLFAVDETGERTNFTANGFHTQSSQIRYQRYTSSEMLEPATEDKFVYMVTSGKLFSREVTVKILLKEEREQPIAIPKQVQVLEDTPTEIVLEGYIPGGGVLQSAKISSLPSSGSVSSTFFNVDGNSQLVVTYTPSEDYDGEDSFEFQVVDTFGTFSSPARVQISVMPVNDAPQILSPLTLSMTSNKTVIGGIQIVDVDAGAASMTLTVKTGSELEKVSFTSYEDAETSIEVTADINTLNDLLSTLFFINPSKEDTTILMAVSDNGASGEGQSLTTTTTINVIFEKLPASQAVFTESLLGIRIDYLYDFFRVDGDTSQISTDCAEYFAPETILKLGEGSTCTLLSRQLEVFFGTDPTILSGDMLSLNGNVLVFLCSANDLDDGCVPGLIPSFSIVLQPPIDSVRPVAKINGPAKVGVCEEFTLDAYNSNGAAGRPLQYLWEVLESPQNLSSSLSLTSGSITIPASVSPGEYVFSVAVTNFINKQSLPSTVTVVKDSKALPVVTVSPRSDIVTRNKKLIISGFAKQTLCQGETEESGLGYVWTQMSGPTQVAFERAANNRSITIKEDTMIPTFSASNPYTFEFLAFNTGNTTLNSSAISTITVSPRRLFATIDGGNRRLASTMLTSLDGSRSFDPDGGAISYSWNCSNYDGSTCTELLDFDTSNPTLDIPGGTFGSKSVTFTLAVFGSFAGDTRVATYSVKYEFTTAPVPMVSIQALSKTKVNPDSDLKLVGSASSSVSAVRQLEYVWTAVGEADVAGCAPQPECQIKGRLPQDITGVREDLLIKGGSLSPGRYLFTLTVIDGTYTAFATMPVVVNSPPNGGVLQVQPASGVELQTNFLISTSQWDDEDSPLAFQYYYLTKSQTVNLGGVVGSYTRETLLPNTAIKVGVTAYDSFGASTSKTALVSVSSLLSEGLTAQEVGAVFEESVSNVKDIAAAGNVDEAVTEISNLLESMNSASSTFTSDEDVTSRQEQRKQLLTVISDSVDDVDQENLADILQSITGLTSVASEVSSDSEKLALDSVTSLMDGILSQDLSVDSAVAEAFAGTLSSLIDVVSSEDSEADDSAYSKIDDLLTQVSVLAVADLDVGVKSTLQTEKFSVEAVKPDLEAETVSLGDFTIPAGALSFFGSSSRRGLLQTNNYVLVSKTYSISGGVAFNPYGLASEMKPISLVSGIKVAREDGTQLDPQPTIFNQADALVLNLDQTKTIKASSTPECRYWQSTRWSGTYMSVRSDESDIRYEPEVIPPYGKLVCTSQTFGDFAAFENLAPPPPTPSPPPPPPPSPPPPSPPPPSPPPALVEDTEGSDGSEIGIIVGPIVGGVVVIAVVLFVLRRRKRIRRQAVLPDVYGNLEEEEDDEEEENEM</sequence>
<evidence type="ECO:0000313" key="13">
    <source>
        <dbReference type="EMBL" id="WZN63316.1"/>
    </source>
</evidence>
<evidence type="ECO:0000259" key="11">
    <source>
        <dbReference type="PROSITE" id="PS50025"/>
    </source>
</evidence>
<dbReference type="PROSITE" id="PS50026">
    <property type="entry name" value="EGF_3"/>
    <property type="match status" value="1"/>
</dbReference>
<protein>
    <submittedName>
        <fullName evidence="13">REJ domain-containing protein</fullName>
    </submittedName>
</protein>
<feature type="domain" description="Laminin G" evidence="11">
    <location>
        <begin position="1621"/>
        <end position="1784"/>
    </location>
</feature>
<keyword evidence="5 10" id="KW-1133">Transmembrane helix</keyword>
<dbReference type="GO" id="GO:0005886">
    <property type="term" value="C:plasma membrane"/>
    <property type="evidence" value="ECO:0007669"/>
    <property type="project" value="TreeGrafter"/>
</dbReference>
<dbReference type="PANTHER" id="PTHR46730">
    <property type="entry name" value="POLYCYSTIN-1"/>
    <property type="match status" value="1"/>
</dbReference>
<keyword evidence="8" id="KW-0245">EGF-like domain</keyword>
<keyword evidence="7 8" id="KW-1015">Disulfide bond</keyword>
<keyword evidence="4" id="KW-0677">Repeat</keyword>
<dbReference type="InterPro" id="IPR002859">
    <property type="entry name" value="PKD/REJ-like"/>
</dbReference>
<reference evidence="13 14" key="1">
    <citation type="submission" date="2024-03" db="EMBL/GenBank/DDBJ databases">
        <title>Complete genome sequence of the green alga Chloropicon roscoffensis RCC1871.</title>
        <authorList>
            <person name="Lemieux C."/>
            <person name="Pombert J.-F."/>
            <person name="Otis C."/>
            <person name="Turmel M."/>
        </authorList>
    </citation>
    <scope>NUCLEOTIDE SEQUENCE [LARGE SCALE GENOMIC DNA]</scope>
    <source>
        <strain evidence="13 14">RCC1871</strain>
    </source>
</reference>
<dbReference type="NCBIfam" id="NF012211">
    <property type="entry name" value="tand_rpt_95"/>
    <property type="match status" value="1"/>
</dbReference>
<comment type="subcellular location">
    <subcellularLocation>
        <location evidence="1">Membrane</location>
    </subcellularLocation>
</comment>
<dbReference type="SMART" id="SM00282">
    <property type="entry name" value="LamG"/>
    <property type="match status" value="4"/>
</dbReference>
<dbReference type="InterPro" id="IPR001791">
    <property type="entry name" value="Laminin_G"/>
</dbReference>
<dbReference type="Gene3D" id="2.60.40.10">
    <property type="entry name" value="Immunoglobulins"/>
    <property type="match status" value="2"/>
</dbReference>
<dbReference type="Gene3D" id="2.60.120.200">
    <property type="match status" value="10"/>
</dbReference>
<dbReference type="SUPFAM" id="SSF49899">
    <property type="entry name" value="Concanavalin A-like lectins/glucanases"/>
    <property type="match status" value="10"/>
</dbReference>
<dbReference type="PANTHER" id="PTHR46730:SF1">
    <property type="entry name" value="PLAT DOMAIN-CONTAINING PROTEIN"/>
    <property type="match status" value="1"/>
</dbReference>
<feature type="transmembrane region" description="Helical" evidence="10">
    <location>
        <begin position="6212"/>
        <end position="6233"/>
    </location>
</feature>
<dbReference type="Pfam" id="PF02010">
    <property type="entry name" value="REJ"/>
    <property type="match status" value="1"/>
</dbReference>
<dbReference type="PROSITE" id="PS01186">
    <property type="entry name" value="EGF_2"/>
    <property type="match status" value="1"/>
</dbReference>
<evidence type="ECO:0000256" key="9">
    <source>
        <dbReference type="SAM" id="MobiDB-lite"/>
    </source>
</evidence>
<dbReference type="InterPro" id="IPR013320">
    <property type="entry name" value="ConA-like_dom_sf"/>
</dbReference>
<keyword evidence="6 10" id="KW-0472">Membrane</keyword>
<dbReference type="Proteomes" id="UP001472866">
    <property type="component" value="Chromosome 07"/>
</dbReference>
<keyword evidence="3" id="KW-0732">Signal</keyword>
<dbReference type="Gene3D" id="2.60.40.3440">
    <property type="match status" value="1"/>
</dbReference>